<evidence type="ECO:0000256" key="2">
    <source>
        <dbReference type="ARBA" id="ARBA00023125"/>
    </source>
</evidence>
<dbReference type="RefSeq" id="WP_170022904.1">
    <property type="nucleotide sequence ID" value="NZ_JABCSC020000004.1"/>
</dbReference>
<dbReference type="SUPFAM" id="SSF58104">
    <property type="entry name" value="Methyl-accepting chemotaxis protein (MCP) signaling domain"/>
    <property type="match status" value="1"/>
</dbReference>
<dbReference type="CDD" id="cd06267">
    <property type="entry name" value="PBP1_LacI_sugar_binding-like"/>
    <property type="match status" value="1"/>
</dbReference>
<keyword evidence="3" id="KW-0804">Transcription</keyword>
<protein>
    <submittedName>
        <fullName evidence="6">Substrate-binding domain-containing protein</fullName>
    </submittedName>
</protein>
<keyword evidence="1" id="KW-0805">Transcription regulation</keyword>
<dbReference type="InterPro" id="IPR028082">
    <property type="entry name" value="Peripla_BP_I"/>
</dbReference>
<dbReference type="PANTHER" id="PTHR30146:SF109">
    <property type="entry name" value="HTH-TYPE TRANSCRIPTIONAL REGULATOR GALS"/>
    <property type="match status" value="1"/>
</dbReference>
<accession>A0ABX2III8</accession>
<dbReference type="Pfam" id="PF13377">
    <property type="entry name" value="Peripla_BP_3"/>
    <property type="match status" value="1"/>
</dbReference>
<name>A0ABX2III8_9RHOO</name>
<keyword evidence="2" id="KW-0238">DNA-binding</keyword>
<evidence type="ECO:0000259" key="5">
    <source>
        <dbReference type="PROSITE" id="PS50111"/>
    </source>
</evidence>
<evidence type="ECO:0000313" key="7">
    <source>
        <dbReference type="Proteomes" id="UP000778523"/>
    </source>
</evidence>
<dbReference type="SMART" id="SM00283">
    <property type="entry name" value="MA"/>
    <property type="match status" value="1"/>
</dbReference>
<dbReference type="Pfam" id="PF00015">
    <property type="entry name" value="MCPsignal"/>
    <property type="match status" value="1"/>
</dbReference>
<dbReference type="PROSITE" id="PS50111">
    <property type="entry name" value="CHEMOTAXIS_TRANSDUC_2"/>
    <property type="match status" value="1"/>
</dbReference>
<feature type="domain" description="Methyl-accepting transducer" evidence="5">
    <location>
        <begin position="593"/>
        <end position="797"/>
    </location>
</feature>
<keyword evidence="7" id="KW-1185">Reference proteome</keyword>
<dbReference type="Gene3D" id="3.40.50.2300">
    <property type="match status" value="2"/>
</dbReference>
<evidence type="ECO:0000256" key="3">
    <source>
        <dbReference type="ARBA" id="ARBA00023163"/>
    </source>
</evidence>
<evidence type="ECO:0000256" key="1">
    <source>
        <dbReference type="ARBA" id="ARBA00023015"/>
    </source>
</evidence>
<dbReference type="Gene3D" id="1.10.287.950">
    <property type="entry name" value="Methyl-accepting chemotaxis protein"/>
    <property type="match status" value="1"/>
</dbReference>
<reference evidence="6 7" key="1">
    <citation type="submission" date="2020-06" db="EMBL/GenBank/DDBJ databases">
        <title>Draft genome of Uliginosibacterium sp. IMCC34675.</title>
        <authorList>
            <person name="Song J."/>
        </authorList>
    </citation>
    <scope>NUCLEOTIDE SEQUENCE [LARGE SCALE GENOMIC DNA]</scope>
    <source>
        <strain evidence="6 7">IMCC34675</strain>
    </source>
</reference>
<comment type="caution">
    <text evidence="6">The sequence shown here is derived from an EMBL/GenBank/DDBJ whole genome shotgun (WGS) entry which is preliminary data.</text>
</comment>
<keyword evidence="4" id="KW-0807">Transducer</keyword>
<evidence type="ECO:0000313" key="6">
    <source>
        <dbReference type="EMBL" id="NSL56594.1"/>
    </source>
</evidence>
<organism evidence="6 7">
    <name type="scientific">Uliginosibacterium aquaticum</name>
    <dbReference type="NCBI Taxonomy" id="2731212"/>
    <lineage>
        <taxon>Bacteria</taxon>
        <taxon>Pseudomonadati</taxon>
        <taxon>Pseudomonadota</taxon>
        <taxon>Betaproteobacteria</taxon>
        <taxon>Rhodocyclales</taxon>
        <taxon>Zoogloeaceae</taxon>
        <taxon>Uliginosibacterium</taxon>
    </lineage>
</organism>
<dbReference type="SUPFAM" id="SSF53822">
    <property type="entry name" value="Periplasmic binding protein-like I"/>
    <property type="match status" value="1"/>
</dbReference>
<proteinExistence type="predicted"/>
<dbReference type="EMBL" id="JABCSC020000004">
    <property type="protein sequence ID" value="NSL56594.1"/>
    <property type="molecule type" value="Genomic_DNA"/>
</dbReference>
<dbReference type="InterPro" id="IPR004089">
    <property type="entry name" value="MCPsignal_dom"/>
</dbReference>
<dbReference type="Proteomes" id="UP000778523">
    <property type="component" value="Unassembled WGS sequence"/>
</dbReference>
<evidence type="ECO:0000256" key="4">
    <source>
        <dbReference type="PROSITE-ProRule" id="PRU00284"/>
    </source>
</evidence>
<dbReference type="InterPro" id="IPR046335">
    <property type="entry name" value="LacI/GalR-like_sensor"/>
</dbReference>
<gene>
    <name evidence="6" type="ORF">HJ583_016285</name>
</gene>
<dbReference type="PANTHER" id="PTHR30146">
    <property type="entry name" value="LACI-RELATED TRANSCRIPTIONAL REPRESSOR"/>
    <property type="match status" value="1"/>
</dbReference>
<sequence length="798" mass="85071">MVTNKKPVAYLAREMGGGGMPDQLLDGILNATEKQGQHLAVFRGGYLGKDAGAAIYDLIGPAYQGVISWASSDADKITSCYYERYGKLPVVTLTLPVPARPVVTIDSYAGMRLMLDHMIQHHGKRRLAFARGPESHPYARERYQAYQDVLRETGLSADPQLVSPCLTWGKDQGEIVVRLLIDERKQRPGADWDVLVCVNDNIAIGAIEALQARGIRVPEDVAVTGCNDAFEARTVTPPVSTVALPGDAQIAKALDLVNELASGGRAGNEAKLPARLVLAQSCGCSSHNVQTALSGLSAAGQPFGMLARAKALLRMFGFFSQASAVEAMCAAVDLGPEASEARKEVVRQQAEALVEAFAKEFAWSRHRGAFIKALNVAAKAFADNKLQIEDLHNCISALRSRRLPSLWWRGRMIRAEDIWSQGRVALSEAATRIRAAANLRAVAQERAISQLGAKLVTTHEIPAIVKLLEQDIPKLGIPAFCLAVYEGGPGWDRKSIPSQLKVLTSFGKFGKRFEGSKTTLACEALLPELLAGSNERLALMVMPLHFTDTQIGLAVFGVGPRDGGVYEAIKIQLSSSMFGALLRQTLSSTLGMLEEKVAAVSVNSEEINHSVQGGSDAMEGVASAMHGIAQHIREVMDVIRKAVDLTAAANRDMATLRAQSGEITKILGLITEIAEQTNLLSLNAAIEAARAGEAGRGFAVVAQEVKTLAMNTVTSSASIRAMVGNVQESTQLVVGSMSGISEIMSKVSELAAGISSSIVEQEQSAGEVSSILVEAALGTEGIAKVLAELDAVNKSAQF</sequence>